<dbReference type="AlphaFoldDB" id="A0A6J1C253"/>
<feature type="region of interest" description="Disordered" evidence="1">
    <location>
        <begin position="45"/>
        <end position="67"/>
    </location>
</feature>
<organism evidence="3 4">
    <name type="scientific">Momordica charantia</name>
    <name type="common">Bitter gourd</name>
    <name type="synonym">Balsam pear</name>
    <dbReference type="NCBI Taxonomy" id="3673"/>
    <lineage>
        <taxon>Eukaryota</taxon>
        <taxon>Viridiplantae</taxon>
        <taxon>Streptophyta</taxon>
        <taxon>Embryophyta</taxon>
        <taxon>Tracheophyta</taxon>
        <taxon>Spermatophyta</taxon>
        <taxon>Magnoliopsida</taxon>
        <taxon>eudicotyledons</taxon>
        <taxon>Gunneridae</taxon>
        <taxon>Pentapetalae</taxon>
        <taxon>rosids</taxon>
        <taxon>fabids</taxon>
        <taxon>Cucurbitales</taxon>
        <taxon>Cucurbitaceae</taxon>
        <taxon>Momordiceae</taxon>
        <taxon>Momordica</taxon>
    </lineage>
</organism>
<name>A0A6J1C253_MOMCH</name>
<dbReference type="InterPro" id="IPR053134">
    <property type="entry name" value="RNA-dir_DNA_polymerase"/>
</dbReference>
<dbReference type="Pfam" id="PF03732">
    <property type="entry name" value="Retrotrans_gag"/>
    <property type="match status" value="1"/>
</dbReference>
<protein>
    <submittedName>
        <fullName evidence="4">Uncharacterized protein LOC111007780</fullName>
    </submittedName>
</protein>
<dbReference type="SUPFAM" id="SSF56672">
    <property type="entry name" value="DNA/RNA polymerases"/>
    <property type="match status" value="1"/>
</dbReference>
<accession>A0A6J1C253</accession>
<sequence length="401" mass="47621">MSNLGDRPNNEDVEGMEPQEQLLARVTQNVETMINERLDRMEQGLQARDIPQGRRRPKEVLEEEENLGRRRRQEGRVETWLELNELMRRRFILLHSLRDCAQKLQALHQGNKRVEEYYKEMETLMEILDIDENEENTMARFMNGLNIEVADRVDLQMYDDMEKWMTKQVKIPIAIGRYEDEVLCDVLPMHTEFKGVFPKELPKESPPLRGTEHKIDFIPDAQFQIDQHTGQIHKRLKRFKDCRAINKITIKYRHPIPRLDEMLDELYGCSLFTKNDLKSGYHQIRMNVGDEWITAFKTKHGLYEWLVMPFGLTNAPSTFLRLMNHVLRDFLGEFVVVYFDDILIYSRTLEDHVQHVRYVLIALRKEKLYANLKKCNFCMERINFLGFVISKQGVEVDTEKV</sequence>
<dbReference type="PANTHER" id="PTHR24559">
    <property type="entry name" value="TRANSPOSON TY3-I GAG-POL POLYPROTEIN"/>
    <property type="match status" value="1"/>
</dbReference>
<evidence type="ECO:0000313" key="4">
    <source>
        <dbReference type="RefSeq" id="XP_022135946.1"/>
    </source>
</evidence>
<dbReference type="Proteomes" id="UP000504603">
    <property type="component" value="Unplaced"/>
</dbReference>
<dbReference type="Gene3D" id="3.30.70.270">
    <property type="match status" value="1"/>
</dbReference>
<dbReference type="KEGG" id="mcha:111007780"/>
<feature type="region of interest" description="Disordered" evidence="1">
    <location>
        <begin position="1"/>
        <end position="20"/>
    </location>
</feature>
<evidence type="ECO:0000259" key="2">
    <source>
        <dbReference type="PROSITE" id="PS50878"/>
    </source>
</evidence>
<dbReference type="PROSITE" id="PS50878">
    <property type="entry name" value="RT_POL"/>
    <property type="match status" value="1"/>
</dbReference>
<dbReference type="GeneID" id="111007780"/>
<reference evidence="4" key="1">
    <citation type="submission" date="2025-08" db="UniProtKB">
        <authorList>
            <consortium name="RefSeq"/>
        </authorList>
    </citation>
    <scope>IDENTIFICATION</scope>
    <source>
        <strain evidence="4">OHB3-1</strain>
    </source>
</reference>
<dbReference type="OrthoDB" id="407598at2759"/>
<dbReference type="RefSeq" id="XP_022135946.1">
    <property type="nucleotide sequence ID" value="XM_022280254.1"/>
</dbReference>
<dbReference type="Gene3D" id="3.10.10.10">
    <property type="entry name" value="HIV Type 1 Reverse Transcriptase, subunit A, domain 1"/>
    <property type="match status" value="1"/>
</dbReference>
<evidence type="ECO:0000256" key="1">
    <source>
        <dbReference type="SAM" id="MobiDB-lite"/>
    </source>
</evidence>
<dbReference type="InterPro" id="IPR043502">
    <property type="entry name" value="DNA/RNA_pol_sf"/>
</dbReference>
<dbReference type="InterPro" id="IPR005162">
    <property type="entry name" value="Retrotrans_gag_dom"/>
</dbReference>
<keyword evidence="3" id="KW-1185">Reference proteome</keyword>
<dbReference type="InterPro" id="IPR000477">
    <property type="entry name" value="RT_dom"/>
</dbReference>
<dbReference type="InterPro" id="IPR043128">
    <property type="entry name" value="Rev_trsase/Diguanyl_cyclase"/>
</dbReference>
<dbReference type="PANTHER" id="PTHR24559:SF437">
    <property type="entry name" value="RNA-DIRECTED DNA POLYMERASE HOMOLOG"/>
    <property type="match status" value="1"/>
</dbReference>
<dbReference type="Pfam" id="PF00078">
    <property type="entry name" value="RVT_1"/>
    <property type="match status" value="1"/>
</dbReference>
<dbReference type="CDD" id="cd01647">
    <property type="entry name" value="RT_LTR"/>
    <property type="match status" value="1"/>
</dbReference>
<evidence type="ECO:0000313" key="3">
    <source>
        <dbReference type="Proteomes" id="UP000504603"/>
    </source>
</evidence>
<gene>
    <name evidence="4" type="primary">LOC111007780</name>
</gene>
<proteinExistence type="predicted"/>
<feature type="domain" description="Reverse transcriptase" evidence="2">
    <location>
        <begin position="206"/>
        <end position="389"/>
    </location>
</feature>